<organism evidence="2 3">
    <name type="scientific">Aspergillus sclerotialis</name>
    <dbReference type="NCBI Taxonomy" id="2070753"/>
    <lineage>
        <taxon>Eukaryota</taxon>
        <taxon>Fungi</taxon>
        <taxon>Dikarya</taxon>
        <taxon>Ascomycota</taxon>
        <taxon>Pezizomycotina</taxon>
        <taxon>Eurotiomycetes</taxon>
        <taxon>Eurotiomycetidae</taxon>
        <taxon>Eurotiales</taxon>
        <taxon>Aspergillaceae</taxon>
        <taxon>Aspergillus</taxon>
        <taxon>Aspergillus subgen. Polypaecilum</taxon>
    </lineage>
</organism>
<dbReference type="OrthoDB" id="426133at2759"/>
<comment type="caution">
    <text evidence="2">The sequence shown here is derived from an EMBL/GenBank/DDBJ whole genome shotgun (WGS) entry which is preliminary data.</text>
</comment>
<gene>
    <name evidence="2" type="ORF">PHISCL_02969</name>
</gene>
<dbReference type="AlphaFoldDB" id="A0A3A2ZZA2"/>
<sequence>MRILHLLASSLWAVHASGTIIQNGQVREHPYLGQAPKVSLDGSWKTYGPDATEISYKGRWDSNHVSCIKFDFTGGKLAIGFGAQTSENVLIAYRYVISNFCPVNWQANDTVQRMGGLDWAFSNVTKNSVYQFVEPGPTALERRANTGNITFELRGTLTALYL</sequence>
<evidence type="ECO:0000313" key="3">
    <source>
        <dbReference type="Proteomes" id="UP000266188"/>
    </source>
</evidence>
<keyword evidence="3" id="KW-1185">Reference proteome</keyword>
<evidence type="ECO:0000313" key="2">
    <source>
        <dbReference type="EMBL" id="RJE24704.1"/>
    </source>
</evidence>
<keyword evidence="1" id="KW-0732">Signal</keyword>
<accession>A0A3A2ZZA2</accession>
<feature type="signal peptide" evidence="1">
    <location>
        <begin position="1"/>
        <end position="16"/>
    </location>
</feature>
<name>A0A3A2ZZA2_9EURO</name>
<dbReference type="Proteomes" id="UP000266188">
    <property type="component" value="Unassembled WGS sequence"/>
</dbReference>
<reference evidence="3" key="1">
    <citation type="submission" date="2017-02" db="EMBL/GenBank/DDBJ databases">
        <authorList>
            <person name="Tafer H."/>
            <person name="Lopandic K."/>
        </authorList>
    </citation>
    <scope>NUCLEOTIDE SEQUENCE [LARGE SCALE GENOMIC DNA]</scope>
    <source>
        <strain evidence="3">CBS 366.77</strain>
    </source>
</reference>
<evidence type="ECO:0000256" key="1">
    <source>
        <dbReference type="SAM" id="SignalP"/>
    </source>
</evidence>
<feature type="chain" id="PRO_5017339558" evidence="1">
    <location>
        <begin position="17"/>
        <end position="162"/>
    </location>
</feature>
<proteinExistence type="predicted"/>
<dbReference type="EMBL" id="MVGC01000071">
    <property type="protein sequence ID" value="RJE24704.1"/>
    <property type="molecule type" value="Genomic_DNA"/>
</dbReference>
<protein>
    <submittedName>
        <fullName evidence="2">Uncharacterized protein</fullName>
    </submittedName>
</protein>